<dbReference type="SMART" id="SM00955">
    <property type="entry name" value="RNB"/>
    <property type="match status" value="1"/>
</dbReference>
<dbReference type="GO" id="GO:0016020">
    <property type="term" value="C:membrane"/>
    <property type="evidence" value="ECO:0007669"/>
    <property type="project" value="UniProtKB-SubCell"/>
</dbReference>
<gene>
    <name evidence="13" type="ORF">D9758_013094</name>
</gene>
<comment type="subcellular location">
    <subcellularLocation>
        <location evidence="2">Membrane</location>
    </subcellularLocation>
</comment>
<evidence type="ECO:0000259" key="12">
    <source>
        <dbReference type="SMART" id="SM00955"/>
    </source>
</evidence>
<dbReference type="InterPro" id="IPR017972">
    <property type="entry name" value="Cyt_P450_CS"/>
</dbReference>
<evidence type="ECO:0000256" key="7">
    <source>
        <dbReference type="ARBA" id="ARBA00023004"/>
    </source>
</evidence>
<keyword evidence="6" id="KW-0560">Oxidoreductase</keyword>
<feature type="binding site" description="axial binding residue" evidence="10">
    <location>
        <position position="1445"/>
    </location>
    <ligand>
        <name>heme</name>
        <dbReference type="ChEBI" id="CHEBI:30413"/>
    </ligand>
    <ligandPart>
        <name>Fe</name>
        <dbReference type="ChEBI" id="CHEBI:18248"/>
    </ligandPart>
</feature>
<feature type="region of interest" description="Disordered" evidence="11">
    <location>
        <begin position="1"/>
        <end position="29"/>
    </location>
</feature>
<keyword evidence="7 10" id="KW-0408">Iron</keyword>
<name>A0A8H5FHZ1_9AGAR</name>
<evidence type="ECO:0000256" key="10">
    <source>
        <dbReference type="PIRSR" id="PIRSR602403-1"/>
    </source>
</evidence>
<dbReference type="InterPro" id="IPR036396">
    <property type="entry name" value="Cyt_P450_sf"/>
</dbReference>
<evidence type="ECO:0000313" key="13">
    <source>
        <dbReference type="EMBL" id="KAF5337900.1"/>
    </source>
</evidence>
<sequence>MCFEVREKGRREGQVEQSGLSQSMYGRRSTSLISNAVGVARYHAKASKKRLPPRKIEAQPKFLRTANDLVNKATDPPPGWKHTRSLRGEEKRAESKIKTVKRTARPPSAEKLAFNSMKFDSESSYASPGEDGEMSSEKVYEVGSIVEIRKQGLSAIAVVLAQVYVDRRLTLICMVSSGEVWDQGPDDIVFDIPNFVTPELAERCGHTEVPADETQLHARVEVLRQLTKILKDFENARNGISSLQLDIYSIAKSPDPNKWGSITVGEVVHLMTKQPNVLTYLAAHAHLMSQPQKFLANHDYVFSRRFRVRPQAALDRIQTVTNWIREPNGPIASFVKKAREIRQTNSRLLEENVLGTPRRQPGSHSWTDDDKVILLFLIDSMRHPTSLQMDPHILGFSFICKQVMDEKEKIDDTAVQQLLTEVGVIASWQDIAELREDLGLDADGSKMKNLQEVVNRKLGTSPSKAPLGPEDFYHSDPLEAVRHDFGDMPVYTIDDPTASELDDGLSVETIPGEADVYWLHVHIADPASVIPPSHILAKHAYDRGETVYMYHMKDHMLPTGLTHHPEHGLSLGVRSPQRVLTLSAKVKTDGSLLDYKVRAGLVRNIIKTTYESVEHALGLPPTPVHFPFGDIPNPQPITTHNDFDISQFRLMKTISDSMVQKRMRNGVFNHDTWNAELFDLEIPFRVYPTLEPTIFTGSLAPKYAVTRPSERDAGAKAWVSEAMKLGCRVASRFCTEHNLPILRRYATRPIAASESDFQTILDNRTSNGYVDYSITSSRLITESIAGYSTEPREHFGNGVAEGEGYVRTTSPLRRYADLLAHWQIHAALLGRPAIFSKEWMQEFSVIQKAKERLQRRLLGVHQVQWAILYLQRWQKARDAGLLKDKQDPSPKLLARTTTSPNWYSENRQWGTECSLQTLGVKATLMGIEEATPPVKDLVEFEWFPGPPTMSNFTVSSLPIGADAWAGYLAQAKELPTSRVVLLALVNIPVLAIVLNVLWQLAVPRRKSDPPLVFHLIPFIGSAIEYGNDPLKFFLTSREKYGDVFTFILLGRRVTVALGPKGNNFVLGGKSTTFGAEEAYTHLTTPVFGKDVVYDVPNDVFMEQKKFVKFGLTTENLRAYVGMIEEEVENFLSTDPAFKIYQRNDVNEWGQFDVLESLADITILTASRTLQGREVRDNLDKSFSKLYNDLDGGFTPLNFMFPNLPLESYRKRDIAQKKMSDFYVSAIKKRKEGTGAHDHDMIASLMNQKYRSGKPLRDHEVAHIMIALLMAGQHTSSATSSWALLHMADNPEFVEALYQEQVKHFGTGNGKFRPLSYEDMRDLPLMDAAIRETLRLHPPIHSIMRYVRDDVPVPPTYAAPSKDGSFVVPKGHYVLASPLVSQMDPQTWKEPTKWDPYRWSDPDGVASQALKSYVDVDGEKIDFGFGAVSKGTESPYQPFGAGRHRCIGEQFAYLQLGTILATIVRKMELRIPTGVPDHNYHTMITLPKKPRSIHYRRRDFD</sequence>
<evidence type="ECO:0000256" key="6">
    <source>
        <dbReference type="ARBA" id="ARBA00023002"/>
    </source>
</evidence>
<dbReference type="InterPro" id="IPR050529">
    <property type="entry name" value="CYP450_sterol_14alpha_dmase"/>
</dbReference>
<keyword evidence="9" id="KW-0472">Membrane</keyword>
<dbReference type="PRINTS" id="PR00465">
    <property type="entry name" value="EP450IV"/>
</dbReference>
<reference evidence="13 14" key="1">
    <citation type="journal article" date="2020" name="ISME J.">
        <title>Uncovering the hidden diversity of litter-decomposition mechanisms in mushroom-forming fungi.</title>
        <authorList>
            <person name="Floudas D."/>
            <person name="Bentzer J."/>
            <person name="Ahren D."/>
            <person name="Johansson T."/>
            <person name="Persson P."/>
            <person name="Tunlid A."/>
        </authorList>
    </citation>
    <scope>NUCLEOTIDE SEQUENCE [LARGE SCALE GENOMIC DNA]</scope>
    <source>
        <strain evidence="13 14">CBS 291.85</strain>
    </source>
</reference>
<feature type="domain" description="RNB" evidence="12">
    <location>
        <begin position="482"/>
        <end position="830"/>
    </location>
</feature>
<dbReference type="InterPro" id="IPR001128">
    <property type="entry name" value="Cyt_P450"/>
</dbReference>
<dbReference type="CDD" id="cd11042">
    <property type="entry name" value="CYP51-like"/>
    <property type="match status" value="1"/>
</dbReference>
<keyword evidence="4 10" id="KW-0349">Heme</keyword>
<keyword evidence="5 10" id="KW-0479">Metal-binding</keyword>
<dbReference type="PROSITE" id="PS00086">
    <property type="entry name" value="CYTOCHROME_P450"/>
    <property type="match status" value="1"/>
</dbReference>
<dbReference type="SUPFAM" id="SSF50249">
    <property type="entry name" value="Nucleic acid-binding proteins"/>
    <property type="match status" value="1"/>
</dbReference>
<dbReference type="PRINTS" id="PR00385">
    <property type="entry name" value="P450"/>
</dbReference>
<protein>
    <recommendedName>
        <fullName evidence="12">RNB domain-containing protein</fullName>
    </recommendedName>
</protein>
<accession>A0A8H5FHZ1</accession>
<dbReference type="SUPFAM" id="SSF48264">
    <property type="entry name" value="Cytochrome P450"/>
    <property type="match status" value="1"/>
</dbReference>
<feature type="compositionally biased region" description="Polar residues" evidence="11">
    <location>
        <begin position="15"/>
        <end position="29"/>
    </location>
</feature>
<feature type="compositionally biased region" description="Basic and acidic residues" evidence="11">
    <location>
        <begin position="86"/>
        <end position="97"/>
    </location>
</feature>
<dbReference type="GO" id="GO:0003723">
    <property type="term" value="F:RNA binding"/>
    <property type="evidence" value="ECO:0007669"/>
    <property type="project" value="InterPro"/>
</dbReference>
<evidence type="ECO:0000256" key="5">
    <source>
        <dbReference type="ARBA" id="ARBA00022723"/>
    </source>
</evidence>
<dbReference type="OrthoDB" id="1055148at2759"/>
<dbReference type="GO" id="GO:0004540">
    <property type="term" value="F:RNA nuclease activity"/>
    <property type="evidence" value="ECO:0007669"/>
    <property type="project" value="InterPro"/>
</dbReference>
<comment type="caution">
    <text evidence="13">The sequence shown here is derived from an EMBL/GenBank/DDBJ whole genome shotgun (WGS) entry which is preliminary data.</text>
</comment>
<comment type="cofactor">
    <cofactor evidence="1 10">
        <name>heme</name>
        <dbReference type="ChEBI" id="CHEBI:30413"/>
    </cofactor>
</comment>
<keyword evidence="8" id="KW-0503">Monooxygenase</keyword>
<dbReference type="EMBL" id="JAACJM010000203">
    <property type="protein sequence ID" value="KAF5337900.1"/>
    <property type="molecule type" value="Genomic_DNA"/>
</dbReference>
<dbReference type="PANTHER" id="PTHR24304:SF2">
    <property type="entry name" value="24-HYDROXYCHOLESTEROL 7-ALPHA-HYDROXYLASE"/>
    <property type="match status" value="1"/>
</dbReference>
<dbReference type="GO" id="GO:0004497">
    <property type="term" value="F:monooxygenase activity"/>
    <property type="evidence" value="ECO:0007669"/>
    <property type="project" value="UniProtKB-KW"/>
</dbReference>
<evidence type="ECO:0000256" key="8">
    <source>
        <dbReference type="ARBA" id="ARBA00023033"/>
    </source>
</evidence>
<dbReference type="FunFam" id="1.10.630.10:FF:000033">
    <property type="entry name" value="14-alpha sterol demethylase"/>
    <property type="match status" value="1"/>
</dbReference>
<dbReference type="InterPro" id="IPR002403">
    <property type="entry name" value="Cyt_P450_E_grp-IV"/>
</dbReference>
<dbReference type="InterPro" id="IPR012340">
    <property type="entry name" value="NA-bd_OB-fold"/>
</dbReference>
<dbReference type="Pfam" id="PF00067">
    <property type="entry name" value="p450"/>
    <property type="match status" value="1"/>
</dbReference>
<dbReference type="Proteomes" id="UP000559256">
    <property type="component" value="Unassembled WGS sequence"/>
</dbReference>
<feature type="region of interest" description="Disordered" evidence="11">
    <location>
        <begin position="69"/>
        <end position="105"/>
    </location>
</feature>
<dbReference type="InterPro" id="IPR001900">
    <property type="entry name" value="RNase_II/R"/>
</dbReference>
<proteinExistence type="inferred from homology"/>
<keyword evidence="14" id="KW-1185">Reference proteome</keyword>
<dbReference type="Pfam" id="PF00773">
    <property type="entry name" value="RNB"/>
    <property type="match status" value="1"/>
</dbReference>
<organism evidence="13 14">
    <name type="scientific">Tetrapyrgos nigripes</name>
    <dbReference type="NCBI Taxonomy" id="182062"/>
    <lineage>
        <taxon>Eukaryota</taxon>
        <taxon>Fungi</taxon>
        <taxon>Dikarya</taxon>
        <taxon>Basidiomycota</taxon>
        <taxon>Agaricomycotina</taxon>
        <taxon>Agaricomycetes</taxon>
        <taxon>Agaricomycetidae</taxon>
        <taxon>Agaricales</taxon>
        <taxon>Marasmiineae</taxon>
        <taxon>Marasmiaceae</taxon>
        <taxon>Tetrapyrgos</taxon>
    </lineage>
</organism>
<evidence type="ECO:0000256" key="9">
    <source>
        <dbReference type="ARBA" id="ARBA00023136"/>
    </source>
</evidence>
<evidence type="ECO:0000313" key="14">
    <source>
        <dbReference type="Proteomes" id="UP000559256"/>
    </source>
</evidence>
<evidence type="ECO:0000256" key="4">
    <source>
        <dbReference type="ARBA" id="ARBA00022617"/>
    </source>
</evidence>
<evidence type="ECO:0000256" key="3">
    <source>
        <dbReference type="ARBA" id="ARBA00010617"/>
    </source>
</evidence>
<dbReference type="Gene3D" id="1.10.630.10">
    <property type="entry name" value="Cytochrome P450"/>
    <property type="match status" value="1"/>
</dbReference>
<comment type="similarity">
    <text evidence="3">Belongs to the cytochrome P450 family.</text>
</comment>
<dbReference type="GO" id="GO:0016705">
    <property type="term" value="F:oxidoreductase activity, acting on paired donors, with incorporation or reduction of molecular oxygen"/>
    <property type="evidence" value="ECO:0007669"/>
    <property type="project" value="InterPro"/>
</dbReference>
<dbReference type="PANTHER" id="PTHR24304">
    <property type="entry name" value="CYTOCHROME P450 FAMILY 7"/>
    <property type="match status" value="1"/>
</dbReference>
<evidence type="ECO:0000256" key="11">
    <source>
        <dbReference type="SAM" id="MobiDB-lite"/>
    </source>
</evidence>
<feature type="compositionally biased region" description="Basic and acidic residues" evidence="11">
    <location>
        <begin position="1"/>
        <end position="14"/>
    </location>
</feature>
<evidence type="ECO:0000256" key="1">
    <source>
        <dbReference type="ARBA" id="ARBA00001971"/>
    </source>
</evidence>
<evidence type="ECO:0000256" key="2">
    <source>
        <dbReference type="ARBA" id="ARBA00004370"/>
    </source>
</evidence>
<dbReference type="GO" id="GO:0020037">
    <property type="term" value="F:heme binding"/>
    <property type="evidence" value="ECO:0007669"/>
    <property type="project" value="InterPro"/>
</dbReference>
<dbReference type="GO" id="GO:0005506">
    <property type="term" value="F:iron ion binding"/>
    <property type="evidence" value="ECO:0007669"/>
    <property type="project" value="InterPro"/>
</dbReference>